<dbReference type="EMBL" id="FNVT01000019">
    <property type="protein sequence ID" value="SEH01093.1"/>
    <property type="molecule type" value="Genomic_DNA"/>
</dbReference>
<evidence type="ECO:0000313" key="2">
    <source>
        <dbReference type="EMBL" id="SEH01093.1"/>
    </source>
</evidence>
<sequence>MGRTVAAMKVLSVNVGRPRPNPWKGLGLTGIDKRPVTGPVAVTAPGPKGTGAVGLAGDRVHDVKHHGGSDQAVYAYAREDLDGWEAEFGRSLTNGIFGENLTTLGLDVNGALIGERWRIGPEVVLEVSCARIPCATFQGWLERDGWIKRFTRAARPGAYLRVVEPGEIRAGDAVEVVHRPGHDVTVALVFRAMTLEPDLLPRLLAADALPAEGRELARRRTGA</sequence>
<dbReference type="GO" id="GO:0030170">
    <property type="term" value="F:pyridoxal phosphate binding"/>
    <property type="evidence" value="ECO:0007669"/>
    <property type="project" value="InterPro"/>
</dbReference>
<dbReference type="GO" id="GO:0003824">
    <property type="term" value="F:catalytic activity"/>
    <property type="evidence" value="ECO:0007669"/>
    <property type="project" value="InterPro"/>
</dbReference>
<keyword evidence="3" id="KW-1185">Reference proteome</keyword>
<dbReference type="PANTHER" id="PTHR30212:SF2">
    <property type="entry name" value="PROTEIN YIIM"/>
    <property type="match status" value="1"/>
</dbReference>
<evidence type="ECO:0000313" key="3">
    <source>
        <dbReference type="Proteomes" id="UP000236732"/>
    </source>
</evidence>
<dbReference type="InterPro" id="IPR011037">
    <property type="entry name" value="Pyrv_Knase-like_insert_dom_sf"/>
</dbReference>
<evidence type="ECO:0000259" key="1">
    <source>
        <dbReference type="PROSITE" id="PS51340"/>
    </source>
</evidence>
<dbReference type="InterPro" id="IPR005302">
    <property type="entry name" value="MoCF_Sase_C"/>
</dbReference>
<dbReference type="Gene3D" id="2.40.33.20">
    <property type="entry name" value="PK beta-barrel domain-like"/>
    <property type="match status" value="1"/>
</dbReference>
<dbReference type="Proteomes" id="UP000236732">
    <property type="component" value="Unassembled WGS sequence"/>
</dbReference>
<organism evidence="2 3">
    <name type="scientific">Nonomuraea solani</name>
    <dbReference type="NCBI Taxonomy" id="1144553"/>
    <lineage>
        <taxon>Bacteria</taxon>
        <taxon>Bacillati</taxon>
        <taxon>Actinomycetota</taxon>
        <taxon>Actinomycetes</taxon>
        <taxon>Streptosporangiales</taxon>
        <taxon>Streptosporangiaceae</taxon>
        <taxon>Nonomuraea</taxon>
    </lineage>
</organism>
<dbReference type="PROSITE" id="PS51340">
    <property type="entry name" value="MOSC"/>
    <property type="match status" value="1"/>
</dbReference>
<feature type="domain" description="MOSC" evidence="1">
    <location>
        <begin position="34"/>
        <end position="177"/>
    </location>
</feature>
<name>A0A1H6EUN8_9ACTN</name>
<dbReference type="SUPFAM" id="SSF50800">
    <property type="entry name" value="PK beta-barrel domain-like"/>
    <property type="match status" value="1"/>
</dbReference>
<dbReference type="AlphaFoldDB" id="A0A1H6EUN8"/>
<dbReference type="InterPro" id="IPR052353">
    <property type="entry name" value="Benzoxazolinone_Detox_Enz"/>
</dbReference>
<protein>
    <submittedName>
        <fullName evidence="2">MOSC domain-containing protein YiiM</fullName>
    </submittedName>
</protein>
<dbReference type="PANTHER" id="PTHR30212">
    <property type="entry name" value="PROTEIN YIIM"/>
    <property type="match status" value="1"/>
</dbReference>
<reference evidence="2 3" key="1">
    <citation type="submission" date="2016-10" db="EMBL/GenBank/DDBJ databases">
        <authorList>
            <person name="de Groot N.N."/>
        </authorList>
    </citation>
    <scope>NUCLEOTIDE SEQUENCE [LARGE SCALE GENOMIC DNA]</scope>
    <source>
        <strain evidence="2 3">CGMCC 4.7037</strain>
    </source>
</reference>
<gene>
    <name evidence="2" type="ORF">SAMN05444920_11923</name>
</gene>
<proteinExistence type="predicted"/>
<dbReference type="Pfam" id="PF03473">
    <property type="entry name" value="MOSC"/>
    <property type="match status" value="1"/>
</dbReference>
<dbReference type="GO" id="GO:0030151">
    <property type="term" value="F:molybdenum ion binding"/>
    <property type="evidence" value="ECO:0007669"/>
    <property type="project" value="InterPro"/>
</dbReference>
<accession>A0A1H6EUN8</accession>